<gene>
    <name evidence="2" type="ORF">CASFOL_021216</name>
</gene>
<dbReference type="InterPro" id="IPR036397">
    <property type="entry name" value="RNaseH_sf"/>
</dbReference>
<dbReference type="Proteomes" id="UP001632038">
    <property type="component" value="Unassembled WGS sequence"/>
</dbReference>
<dbReference type="InterPro" id="IPR002156">
    <property type="entry name" value="RNaseH_domain"/>
</dbReference>
<dbReference type="InterPro" id="IPR052929">
    <property type="entry name" value="RNase_H-like_EbsB-rel"/>
</dbReference>
<proteinExistence type="predicted"/>
<dbReference type="AlphaFoldDB" id="A0ABD3CXG7"/>
<accession>A0ABD3CXG7</accession>
<dbReference type="SUPFAM" id="SSF53098">
    <property type="entry name" value="Ribonuclease H-like"/>
    <property type="match status" value="1"/>
</dbReference>
<dbReference type="PANTHER" id="PTHR47074">
    <property type="entry name" value="BNAC02G40300D PROTEIN"/>
    <property type="match status" value="1"/>
</dbReference>
<dbReference type="EMBL" id="JAVIJP010000028">
    <property type="protein sequence ID" value="KAL3634162.1"/>
    <property type="molecule type" value="Genomic_DNA"/>
</dbReference>
<dbReference type="InterPro" id="IPR044730">
    <property type="entry name" value="RNase_H-like_dom_plant"/>
</dbReference>
<dbReference type="InterPro" id="IPR012337">
    <property type="entry name" value="RNaseH-like_sf"/>
</dbReference>
<evidence type="ECO:0000313" key="3">
    <source>
        <dbReference type="Proteomes" id="UP001632038"/>
    </source>
</evidence>
<comment type="caution">
    <text evidence="2">The sequence shown here is derived from an EMBL/GenBank/DDBJ whole genome shotgun (WGS) entry which is preliminary data.</text>
</comment>
<evidence type="ECO:0000259" key="1">
    <source>
        <dbReference type="Pfam" id="PF13456"/>
    </source>
</evidence>
<feature type="domain" description="RNase H type-1" evidence="1">
    <location>
        <begin position="42"/>
        <end position="134"/>
    </location>
</feature>
<dbReference type="Pfam" id="PF13456">
    <property type="entry name" value="RVT_3"/>
    <property type="match status" value="1"/>
</dbReference>
<dbReference type="CDD" id="cd06222">
    <property type="entry name" value="RNase_H_like"/>
    <property type="match status" value="1"/>
</dbReference>
<sequence length="137" mass="15088">MVHIISKKANLHWLSMVQSSQTRSSSNHKWKAPPSGWSKINVDSTYVLDSAYSGAIIMNENGTFIVAASNLHSCLDVTSAECLALLDACHIIKDLKMANVIFESDCLNAIAFINGEPKNSLWTASPIVDKIRRLWNG</sequence>
<reference evidence="3" key="1">
    <citation type="journal article" date="2024" name="IScience">
        <title>Strigolactones Initiate the Formation of Haustorium-like Structures in Castilleja.</title>
        <authorList>
            <person name="Buerger M."/>
            <person name="Peterson D."/>
            <person name="Chory J."/>
        </authorList>
    </citation>
    <scope>NUCLEOTIDE SEQUENCE [LARGE SCALE GENOMIC DNA]</scope>
</reference>
<evidence type="ECO:0000313" key="2">
    <source>
        <dbReference type="EMBL" id="KAL3634162.1"/>
    </source>
</evidence>
<dbReference type="PANTHER" id="PTHR47074:SF11">
    <property type="entry name" value="REVERSE TRANSCRIPTASE-LIKE PROTEIN"/>
    <property type="match status" value="1"/>
</dbReference>
<dbReference type="Gene3D" id="3.30.420.10">
    <property type="entry name" value="Ribonuclease H-like superfamily/Ribonuclease H"/>
    <property type="match status" value="1"/>
</dbReference>
<protein>
    <recommendedName>
        <fullName evidence="1">RNase H type-1 domain-containing protein</fullName>
    </recommendedName>
</protein>
<name>A0ABD3CXG7_9LAMI</name>
<keyword evidence="3" id="KW-1185">Reference proteome</keyword>
<organism evidence="2 3">
    <name type="scientific">Castilleja foliolosa</name>
    <dbReference type="NCBI Taxonomy" id="1961234"/>
    <lineage>
        <taxon>Eukaryota</taxon>
        <taxon>Viridiplantae</taxon>
        <taxon>Streptophyta</taxon>
        <taxon>Embryophyta</taxon>
        <taxon>Tracheophyta</taxon>
        <taxon>Spermatophyta</taxon>
        <taxon>Magnoliopsida</taxon>
        <taxon>eudicotyledons</taxon>
        <taxon>Gunneridae</taxon>
        <taxon>Pentapetalae</taxon>
        <taxon>asterids</taxon>
        <taxon>lamiids</taxon>
        <taxon>Lamiales</taxon>
        <taxon>Orobanchaceae</taxon>
        <taxon>Pedicularideae</taxon>
        <taxon>Castillejinae</taxon>
        <taxon>Castilleja</taxon>
    </lineage>
</organism>